<evidence type="ECO:0000313" key="8">
    <source>
        <dbReference type="EMBL" id="SDG60784.1"/>
    </source>
</evidence>
<reference evidence="9" key="1">
    <citation type="submission" date="2016-10" db="EMBL/GenBank/DDBJ databases">
        <authorList>
            <person name="Varghese N."/>
            <person name="Submissions S."/>
        </authorList>
    </citation>
    <scope>NUCLEOTIDE SEQUENCE [LARGE SCALE GENOMIC DNA]</scope>
    <source>
        <strain evidence="9">DSM 15363</strain>
    </source>
</reference>
<evidence type="ECO:0000256" key="1">
    <source>
        <dbReference type="ARBA" id="ARBA00022670"/>
    </source>
</evidence>
<dbReference type="SUPFAM" id="SSF56235">
    <property type="entry name" value="N-terminal nucleophile aminohydrolases (Ntn hydrolases)"/>
    <property type="match status" value="1"/>
</dbReference>
<dbReference type="InterPro" id="IPR000246">
    <property type="entry name" value="Peptidase_T2"/>
</dbReference>
<protein>
    <recommendedName>
        <fullName evidence="4">Isoaspartyl peptidase</fullName>
    </recommendedName>
</protein>
<accession>A0A1G7VM41</accession>
<dbReference type="GO" id="GO:0008233">
    <property type="term" value="F:peptidase activity"/>
    <property type="evidence" value="ECO:0007669"/>
    <property type="project" value="UniProtKB-KW"/>
</dbReference>
<dbReference type="EMBL" id="FNCZ01000001">
    <property type="protein sequence ID" value="SDG60784.1"/>
    <property type="molecule type" value="Genomic_DNA"/>
</dbReference>
<dbReference type="FunFam" id="3.60.20.30:FF:000001">
    <property type="entry name" value="Isoaspartyl peptidase/L-asparaginase"/>
    <property type="match status" value="1"/>
</dbReference>
<feature type="site" description="Cleavage; by autolysis" evidence="7">
    <location>
        <begin position="175"/>
        <end position="176"/>
    </location>
</feature>
<dbReference type="STRING" id="262004.SAMN04489796_10162"/>
<keyword evidence="9" id="KW-1185">Reference proteome</keyword>
<evidence type="ECO:0000256" key="4">
    <source>
        <dbReference type="ARBA" id="ARBA00069124"/>
    </source>
</evidence>
<dbReference type="Pfam" id="PF01112">
    <property type="entry name" value="Asparaginase_2"/>
    <property type="match status" value="1"/>
</dbReference>
<evidence type="ECO:0000256" key="7">
    <source>
        <dbReference type="PIRSR" id="PIRSR600246-3"/>
    </source>
</evidence>
<dbReference type="PANTHER" id="PTHR10188">
    <property type="entry name" value="L-ASPARAGINASE"/>
    <property type="match status" value="1"/>
</dbReference>
<keyword evidence="1" id="KW-0645">Protease</keyword>
<dbReference type="RefSeq" id="WP_092465602.1">
    <property type="nucleotide sequence ID" value="NZ_FNCZ01000001.1"/>
</dbReference>
<dbReference type="CDD" id="cd04701">
    <property type="entry name" value="Asparaginase_2"/>
    <property type="match status" value="1"/>
</dbReference>
<dbReference type="OrthoDB" id="9780217at2"/>
<feature type="active site" description="Nucleophile" evidence="5">
    <location>
        <position position="176"/>
    </location>
</feature>
<gene>
    <name evidence="8" type="ORF">SAMN04489796_10162</name>
</gene>
<evidence type="ECO:0000256" key="5">
    <source>
        <dbReference type="PIRSR" id="PIRSR600246-1"/>
    </source>
</evidence>
<feature type="binding site" evidence="6">
    <location>
        <begin position="227"/>
        <end position="230"/>
    </location>
    <ligand>
        <name>substrate</name>
    </ligand>
</feature>
<evidence type="ECO:0000256" key="3">
    <source>
        <dbReference type="ARBA" id="ARBA00022813"/>
    </source>
</evidence>
<organism evidence="8 9">
    <name type="scientific">Winogradskyella thalassocola</name>
    <dbReference type="NCBI Taxonomy" id="262004"/>
    <lineage>
        <taxon>Bacteria</taxon>
        <taxon>Pseudomonadati</taxon>
        <taxon>Bacteroidota</taxon>
        <taxon>Flavobacteriia</taxon>
        <taxon>Flavobacteriales</taxon>
        <taxon>Flavobacteriaceae</taxon>
        <taxon>Winogradskyella</taxon>
    </lineage>
</organism>
<dbReference type="AlphaFoldDB" id="A0A1G7VM41"/>
<dbReference type="Proteomes" id="UP000199492">
    <property type="component" value="Unassembled WGS sequence"/>
</dbReference>
<dbReference type="GO" id="GO:0016811">
    <property type="term" value="F:hydrolase activity, acting on carbon-nitrogen (but not peptide) bonds, in linear amides"/>
    <property type="evidence" value="ECO:0007669"/>
    <property type="project" value="UniProtKB-ARBA"/>
</dbReference>
<evidence type="ECO:0000313" key="9">
    <source>
        <dbReference type="Proteomes" id="UP000199492"/>
    </source>
</evidence>
<dbReference type="PANTHER" id="PTHR10188:SF6">
    <property type="entry name" value="N(4)-(BETA-N-ACETYLGLUCOSAMINYL)-L-ASPARAGINASE"/>
    <property type="match status" value="1"/>
</dbReference>
<name>A0A1G7VM41_9FLAO</name>
<dbReference type="Gene3D" id="3.60.20.30">
    <property type="entry name" value="(Glycosyl)asparaginase"/>
    <property type="match status" value="1"/>
</dbReference>
<evidence type="ECO:0000256" key="6">
    <source>
        <dbReference type="PIRSR" id="PIRSR600246-2"/>
    </source>
</evidence>
<dbReference type="InterPro" id="IPR029055">
    <property type="entry name" value="Ntn_hydrolases_N"/>
</dbReference>
<sequence>MKTFSIAIHGGAGTLVKGMMTPELEAQYKSALQLALDSGYKVLEAGKTAVEAVEVAVKLLEDSHLFNAGKGSVFTATETHEMDASIMDGKTLNAGGVSLITGIKNPVSLARDVMEKSEHVFLAGDGAMQFAKELNYKLEDASYFYDEFRHNQWLEIKDTDSFQLDHAKKKDSKFGTVGAVACDKDGNIAAATSTGGMTNKKWGRVGDSPMIGAGNYANNKTCAISCTGSGEFFIRGVVAYDVACLMEHKGMSVKDASSEVIHKRILEIGGDGGLIAVDTKGNIAMPFNTEGMYRGQKSSDGIDDVSIYG</sequence>
<dbReference type="GO" id="GO:0006508">
    <property type="term" value="P:proteolysis"/>
    <property type="evidence" value="ECO:0007669"/>
    <property type="project" value="UniProtKB-KW"/>
</dbReference>
<keyword evidence="3" id="KW-0068">Autocatalytic cleavage</keyword>
<keyword evidence="2" id="KW-0378">Hydrolase</keyword>
<evidence type="ECO:0000256" key="2">
    <source>
        <dbReference type="ARBA" id="ARBA00022801"/>
    </source>
</evidence>
<feature type="binding site" evidence="6">
    <location>
        <begin position="204"/>
        <end position="207"/>
    </location>
    <ligand>
        <name>substrate</name>
    </ligand>
</feature>
<proteinExistence type="predicted"/>